<evidence type="ECO:0000256" key="10">
    <source>
        <dbReference type="SAM" id="SignalP"/>
    </source>
</evidence>
<dbReference type="PROSITE" id="PS00123">
    <property type="entry name" value="ALKALINE_PHOSPHATASE"/>
    <property type="match status" value="1"/>
</dbReference>
<comment type="cofactor">
    <cofactor evidence="8">
        <name>Mg(2+)</name>
        <dbReference type="ChEBI" id="CHEBI:18420"/>
    </cofactor>
    <text evidence="8">Binds 1 Mg(2+) ion.</text>
</comment>
<keyword evidence="10" id="KW-0732">Signal</keyword>
<keyword evidence="5 8" id="KW-0862">Zinc</keyword>
<accession>A0A8T6BI85</accession>
<evidence type="ECO:0000256" key="6">
    <source>
        <dbReference type="ARBA" id="ARBA00022842"/>
    </source>
</evidence>
<dbReference type="InterPro" id="IPR001952">
    <property type="entry name" value="Alkaline_phosphatase"/>
</dbReference>
<comment type="cofactor">
    <cofactor evidence="8">
        <name>Zn(2+)</name>
        <dbReference type="ChEBI" id="CHEBI:29105"/>
    </cofactor>
    <text evidence="8">Binds 2 Zn(2+) ions.</text>
</comment>
<feature type="binding site" evidence="8">
    <location>
        <position position="177"/>
    </location>
    <ligand>
        <name>Mg(2+)</name>
        <dbReference type="ChEBI" id="CHEBI:18420"/>
    </ligand>
</feature>
<keyword evidence="2" id="KW-0597">Phosphoprotein</keyword>
<feature type="signal peptide" evidence="10">
    <location>
        <begin position="1"/>
        <end position="21"/>
    </location>
</feature>
<feature type="active site" description="Phosphoserine intermediate" evidence="7">
    <location>
        <position position="124"/>
    </location>
</feature>
<dbReference type="GO" id="GO:0046872">
    <property type="term" value="F:metal ion binding"/>
    <property type="evidence" value="ECO:0007669"/>
    <property type="project" value="UniProtKB-KW"/>
</dbReference>
<evidence type="ECO:0000256" key="2">
    <source>
        <dbReference type="ARBA" id="ARBA00022553"/>
    </source>
</evidence>
<evidence type="ECO:0000256" key="7">
    <source>
        <dbReference type="PIRSR" id="PIRSR601952-1"/>
    </source>
</evidence>
<evidence type="ECO:0000256" key="3">
    <source>
        <dbReference type="ARBA" id="ARBA00022723"/>
    </source>
</evidence>
<feature type="non-terminal residue" evidence="11">
    <location>
        <position position="186"/>
    </location>
</feature>
<comment type="caution">
    <text evidence="11">The sequence shown here is derived from an EMBL/GenBank/DDBJ whole genome shotgun (WGS) entry which is preliminary data.</text>
</comment>
<comment type="similarity">
    <text evidence="1 9">Belongs to the alkaline phosphatase family.</text>
</comment>
<dbReference type="Gene3D" id="3.40.720.10">
    <property type="entry name" value="Alkaline Phosphatase, subunit A"/>
    <property type="match status" value="1"/>
</dbReference>
<evidence type="ECO:0000256" key="9">
    <source>
        <dbReference type="RuleBase" id="RU003946"/>
    </source>
</evidence>
<dbReference type="EMBL" id="WUIG01000123">
    <property type="protein sequence ID" value="MXJ08683.1"/>
    <property type="molecule type" value="Genomic_DNA"/>
</dbReference>
<evidence type="ECO:0000256" key="4">
    <source>
        <dbReference type="ARBA" id="ARBA00022801"/>
    </source>
</evidence>
<dbReference type="PRINTS" id="PR00113">
    <property type="entry name" value="ALKPHPHTASE"/>
</dbReference>
<dbReference type="PANTHER" id="PTHR11596">
    <property type="entry name" value="ALKALINE PHOSPHATASE"/>
    <property type="match status" value="1"/>
</dbReference>
<dbReference type="InterPro" id="IPR018299">
    <property type="entry name" value="Alkaline_phosphatase_AS"/>
</dbReference>
<dbReference type="InterPro" id="IPR017850">
    <property type="entry name" value="Alkaline_phosphatase_core_sf"/>
</dbReference>
<evidence type="ECO:0000256" key="1">
    <source>
        <dbReference type="ARBA" id="ARBA00005984"/>
    </source>
</evidence>
<evidence type="ECO:0000256" key="5">
    <source>
        <dbReference type="ARBA" id="ARBA00022833"/>
    </source>
</evidence>
<dbReference type="AlphaFoldDB" id="A0A8T6BI85"/>
<dbReference type="PANTHER" id="PTHR11596:SF5">
    <property type="entry name" value="ALKALINE PHOSPHATASE"/>
    <property type="match status" value="1"/>
</dbReference>
<dbReference type="Pfam" id="PF00245">
    <property type="entry name" value="Alk_phosphatase"/>
    <property type="match status" value="1"/>
</dbReference>
<feature type="binding site" evidence="8">
    <location>
        <position position="175"/>
    </location>
    <ligand>
        <name>Mg(2+)</name>
        <dbReference type="ChEBI" id="CHEBI:18420"/>
    </ligand>
</feature>
<dbReference type="GO" id="GO:0042597">
    <property type="term" value="C:periplasmic space"/>
    <property type="evidence" value="ECO:0007669"/>
    <property type="project" value="TreeGrafter"/>
</dbReference>
<dbReference type="GO" id="GO:0004035">
    <property type="term" value="F:alkaline phosphatase activity"/>
    <property type="evidence" value="ECO:0007669"/>
    <property type="project" value="TreeGrafter"/>
</dbReference>
<proteinExistence type="inferred from homology"/>
<sequence length="186" mass="19303">MKQSTIALALLPLLFTPVTKARTPEMPVLENRAAQGDITAPGGARRLTGDQTAALRDSLSDKPAKNIILLIGDGMGDSEITAARNYAEGAGGFFKGIDALPLTGQYTHYALNKKTGKPDYVTDSAASATAWSTGVKTYNGALGVDIHEKDHPTILEMAKAAGLATGNVSTAELQDATPAALVAHVT</sequence>
<dbReference type="SMART" id="SM00098">
    <property type="entry name" value="alkPPc"/>
    <property type="match status" value="1"/>
</dbReference>
<reference evidence="11 12" key="1">
    <citation type="submission" date="2019-12" db="EMBL/GenBank/DDBJ databases">
        <title>Enteriobacteria Tanzani isolates_10434.</title>
        <authorList>
            <person name="Subbiah M."/>
            <person name="Call D."/>
        </authorList>
    </citation>
    <scope>NUCLEOTIDE SEQUENCE [LARGE SCALE GENOMIC DNA]</scope>
    <source>
        <strain evidence="11 12">10434wG3</strain>
    </source>
</reference>
<dbReference type="Proteomes" id="UP000447081">
    <property type="component" value="Unassembled WGS sequence"/>
</dbReference>
<gene>
    <name evidence="11" type="ORF">GRW24_09370</name>
</gene>
<keyword evidence="3 8" id="KW-0479">Metal-binding</keyword>
<organism evidence="11 12">
    <name type="scientific">Escherichia coli</name>
    <dbReference type="NCBI Taxonomy" id="562"/>
    <lineage>
        <taxon>Bacteria</taxon>
        <taxon>Pseudomonadati</taxon>
        <taxon>Pseudomonadota</taxon>
        <taxon>Gammaproteobacteria</taxon>
        <taxon>Enterobacterales</taxon>
        <taxon>Enterobacteriaceae</taxon>
        <taxon>Escherichia</taxon>
    </lineage>
</organism>
<name>A0A8T6BI85_ECOLX</name>
<keyword evidence="4" id="KW-0378">Hydrolase</keyword>
<evidence type="ECO:0000313" key="11">
    <source>
        <dbReference type="EMBL" id="MXJ08683.1"/>
    </source>
</evidence>
<evidence type="ECO:0000256" key="8">
    <source>
        <dbReference type="PIRSR" id="PIRSR601952-2"/>
    </source>
</evidence>
<dbReference type="SUPFAM" id="SSF53649">
    <property type="entry name" value="Alkaline phosphatase-like"/>
    <property type="match status" value="1"/>
</dbReference>
<keyword evidence="6 8" id="KW-0460">Magnesium</keyword>
<feature type="chain" id="PRO_5035914272" evidence="10">
    <location>
        <begin position="22"/>
        <end position="186"/>
    </location>
</feature>
<feature type="binding site" evidence="8">
    <location>
        <position position="73"/>
    </location>
    <ligand>
        <name>Zn(2+)</name>
        <dbReference type="ChEBI" id="CHEBI:29105"/>
        <label>2</label>
    </ligand>
</feature>
<evidence type="ECO:0000313" key="12">
    <source>
        <dbReference type="Proteomes" id="UP000447081"/>
    </source>
</evidence>
<protein>
    <submittedName>
        <fullName evidence="11">Alkaline phosphatase</fullName>
    </submittedName>
</protein>